<feature type="transmembrane region" description="Helical" evidence="3">
    <location>
        <begin position="206"/>
        <end position="227"/>
    </location>
</feature>
<evidence type="ECO:0000313" key="5">
    <source>
        <dbReference type="Proteomes" id="UP001235760"/>
    </source>
</evidence>
<keyword evidence="1" id="KW-0802">TPR repeat</keyword>
<keyword evidence="5" id="KW-1185">Reference proteome</keyword>
<proteinExistence type="predicted"/>
<dbReference type="InterPro" id="IPR011990">
    <property type="entry name" value="TPR-like_helical_dom_sf"/>
</dbReference>
<organism evidence="4 5">
    <name type="scientific">Leptothrix discophora</name>
    <dbReference type="NCBI Taxonomy" id="89"/>
    <lineage>
        <taxon>Bacteria</taxon>
        <taxon>Pseudomonadati</taxon>
        <taxon>Pseudomonadota</taxon>
        <taxon>Betaproteobacteria</taxon>
        <taxon>Burkholderiales</taxon>
        <taxon>Sphaerotilaceae</taxon>
        <taxon>Leptothrix</taxon>
    </lineage>
</organism>
<accession>A0ABT9G5J4</accession>
<feature type="region of interest" description="Disordered" evidence="2">
    <location>
        <begin position="678"/>
        <end position="705"/>
    </location>
</feature>
<dbReference type="Proteomes" id="UP001235760">
    <property type="component" value="Unassembled WGS sequence"/>
</dbReference>
<feature type="transmembrane region" description="Helical" evidence="3">
    <location>
        <begin position="72"/>
        <end position="96"/>
    </location>
</feature>
<feature type="repeat" description="TPR" evidence="1">
    <location>
        <begin position="616"/>
        <end position="649"/>
    </location>
</feature>
<dbReference type="Gene3D" id="1.25.40.10">
    <property type="entry name" value="Tetratricopeptide repeat domain"/>
    <property type="match status" value="2"/>
</dbReference>
<feature type="transmembrane region" description="Helical" evidence="3">
    <location>
        <begin position="174"/>
        <end position="194"/>
    </location>
</feature>
<evidence type="ECO:0000256" key="2">
    <source>
        <dbReference type="SAM" id="MobiDB-lite"/>
    </source>
</evidence>
<comment type="caution">
    <text evidence="4">The sequence shown here is derived from an EMBL/GenBank/DDBJ whole genome shotgun (WGS) entry which is preliminary data.</text>
</comment>
<feature type="compositionally biased region" description="Low complexity" evidence="2">
    <location>
        <begin position="689"/>
        <end position="705"/>
    </location>
</feature>
<reference evidence="4 5" key="1">
    <citation type="submission" date="2023-08" db="EMBL/GenBank/DDBJ databases">
        <authorList>
            <person name="Roldan D.M."/>
            <person name="Menes R.J."/>
        </authorList>
    </citation>
    <scope>NUCLEOTIDE SEQUENCE [LARGE SCALE GENOMIC DNA]</scope>
    <source>
        <strain evidence="4 5">CCM 2812</strain>
    </source>
</reference>
<dbReference type="InterPro" id="IPR019734">
    <property type="entry name" value="TPR_rpt"/>
</dbReference>
<evidence type="ECO:0000313" key="4">
    <source>
        <dbReference type="EMBL" id="MDP4301473.1"/>
    </source>
</evidence>
<name>A0ABT9G5J4_LEPDI</name>
<evidence type="ECO:0000256" key="1">
    <source>
        <dbReference type="PROSITE-ProRule" id="PRU00339"/>
    </source>
</evidence>
<feature type="transmembrane region" description="Helical" evidence="3">
    <location>
        <begin position="248"/>
        <end position="269"/>
    </location>
</feature>
<feature type="transmembrane region" description="Helical" evidence="3">
    <location>
        <begin position="6"/>
        <end position="22"/>
    </location>
</feature>
<keyword evidence="3" id="KW-0812">Transmembrane</keyword>
<feature type="transmembrane region" description="Helical" evidence="3">
    <location>
        <begin position="108"/>
        <end position="127"/>
    </location>
</feature>
<dbReference type="SUPFAM" id="SSF48452">
    <property type="entry name" value="TPR-like"/>
    <property type="match status" value="1"/>
</dbReference>
<dbReference type="EMBL" id="JAUZEE010000006">
    <property type="protein sequence ID" value="MDP4301473.1"/>
    <property type="molecule type" value="Genomic_DNA"/>
</dbReference>
<dbReference type="PROSITE" id="PS50005">
    <property type="entry name" value="TPR"/>
    <property type="match status" value="1"/>
</dbReference>
<keyword evidence="3" id="KW-1133">Transmembrane helix</keyword>
<feature type="transmembrane region" description="Helical" evidence="3">
    <location>
        <begin position="34"/>
        <end position="52"/>
    </location>
</feature>
<evidence type="ECO:0008006" key="6">
    <source>
        <dbReference type="Google" id="ProtNLM"/>
    </source>
</evidence>
<keyword evidence="3" id="KW-0472">Membrane</keyword>
<evidence type="ECO:0000256" key="3">
    <source>
        <dbReference type="SAM" id="Phobius"/>
    </source>
</evidence>
<sequence>MALDVLVLALALALALAGASVLRETAQPPARRAFAVVTLLAAGLLAAVQWAGARGVLVFSPELGVLIVSGGAAARAALAAGLVVTGAAAGLGWCAIRLHHGRSGHAGRLLGIGLLVGLSAAWTVRPLGADEASGVLSTGAAALGVQFLWSPPMLVWTALCAVAIAWIERPQRTPMARATALAVTVAGVGLLPWLRPGFLDPALDPLWRLVAWTAWPLAGGLLLWQAWRQVRAGWPAWRQPLAGWCPGDTGRVAGMALCAVATLALLMWPGWPLDAALAGLLAGLGLTLASLQPPPVHPADPAGPAAGAAPAWAERSGRAAGLLTRALLALLRSLRSVIASFFSASSAAGAVLKALAGVLVLVALSEIPNAGHTVVLPFQTPDAEPFKGSGQALADHVVASLARQNDELLPDLSVLKDLKPADALAARATSQATSTIDAALKKDVDLEFGGVKIPLGALVAPVQAPMRTLLGVRVVSGSLHVNQDAHTLLGANSAGDSWQVRAPLDPASEDCPASAEAATARPMAAAPVAAAAAAAAKPPLKAADVFAPIADELAFRIRRDDQRTASPGMTRSWQAFKCFRDGLRHWRRFELTNGYEELEPAARSFREATRIDPAFALAHYRLGLVMQSDGQPAQAVAALQESLRASPDFLPAAAALATTWWDFDSYAFRAVVPPEQDAAADASAEGSVPADAQQSPPAPQAPQARQTAATSLWLGLVTTDTAALGAVDRASAYYGLCKKASLDIGAAPPDAPQAAADAVMRAYFHCKRGESSFARLPATRRDDPRVRRAEARVRQELGDVLRRLVPADQAARPQAAVLAWHCAPQDTAAADAADPSGPSAASARVWRRPSYQAMALRYLSPAAQVLADDAALLCLRAGLAAATGDDAPMRALASTASAHVNLAYDLFSMRADCPTCLAGAMAEFRTAIRLAPDDVDALNGLAYGVAFVAAEAAGMAGADLPSEADLLAAEAHARRAASLSRDWVNPTARIKNEAVLGEVLLAQGRYHEAVEVLEASLKALGPAAGHAVFHRLRHELVRSALCAADADLGGREPSPASAASLSALDRQASRYRALAVQASEEIRASEQRRGMPVYGRADGAPDPLRLPSVCASRNARDRALDERAVYRLRQPPRIGRHGLCGPQWVEARVQGAVPEGLKLEVLGGGLGQSTPVDAATGRTRHLPIAQPRRESHHQFVATLSDATGRVSQRVWLDTTRPKDDACADNLLTVEFESARPTMSAPAASRR</sequence>
<protein>
    <recommendedName>
        <fullName evidence="6">Tetratricopeptide repeat protein</fullName>
    </recommendedName>
</protein>
<dbReference type="RefSeq" id="WP_305750027.1">
    <property type="nucleotide sequence ID" value="NZ_JAUZEE010000006.1"/>
</dbReference>
<gene>
    <name evidence="4" type="ORF">Q8X39_12560</name>
</gene>
<feature type="transmembrane region" description="Helical" evidence="3">
    <location>
        <begin position="147"/>
        <end position="167"/>
    </location>
</feature>